<dbReference type="GO" id="GO:0004252">
    <property type="term" value="F:serine-type endopeptidase activity"/>
    <property type="evidence" value="ECO:0007669"/>
    <property type="project" value="InterPro"/>
</dbReference>
<dbReference type="Proteomes" id="UP001314205">
    <property type="component" value="Unassembled WGS sequence"/>
</dbReference>
<keyword evidence="3" id="KW-0645">Protease</keyword>
<evidence type="ECO:0000256" key="5">
    <source>
        <dbReference type="SAM" id="SignalP"/>
    </source>
</evidence>
<feature type="region of interest" description="Disordered" evidence="4">
    <location>
        <begin position="515"/>
        <end position="687"/>
    </location>
</feature>
<evidence type="ECO:0000256" key="4">
    <source>
        <dbReference type="SAM" id="MobiDB-lite"/>
    </source>
</evidence>
<dbReference type="PANTHER" id="PTHR24256">
    <property type="entry name" value="TRYPTASE-RELATED"/>
    <property type="match status" value="1"/>
</dbReference>
<dbReference type="Pfam" id="PF00089">
    <property type="entry name" value="Trypsin"/>
    <property type="match status" value="2"/>
</dbReference>
<keyword evidence="3" id="KW-0378">Hydrolase</keyword>
<sequence length="714" mass="75991">MWWKTGIVLITIVSSWASAEFVKPDFIENVVRRAPDSRIVSGWEAKPGQHPHHAALRMVNLRGSVSACGGSIVHRNWMITAAHCTAGSITVVVRAGVTDLTRPEYIFETTEWYNHPTYNDLAPSLVQPNDISIVRLQRPVIYSDNLRAIRLQPASDAYKNYEGQTLYASGHGRTWTGGGSPEVLNWVYLRGVSNPSCATVFGSIITSATICAQFYNVTSQSICQGDSGGPLVTWNEDGDPILVGVSSFVAGGQWGCHSGLPGAPDSRIVSGWEAKPGQHPHHAALRMVNLRGSVSACGGSIVHRNWMITAAHCTAGSITVVVRAGVTDLTRPEYIFETTEWYNHPTYNDLAPSLVQPNDISIVRLQRPVIYSDNLRAIRLQPASDAYKNYEGQTLYASGHGRTWTGGGSPEVLNWVYLRGVSNPSCATVFGSIITSATICAQFYNVTSQSICQGDSGGPLVTWNEDGDPILVGVSSFVAGGQWGCHSGLPGGFIRPGPFHNWFYEVTGINFDGLEEEEEDVTSTSTTSTTTTSVPPTTTTSSTAAPTTTTSTTAATNTTTSTTAAPTTTTSTTAAPTTTTSTTAAPTTTTSTTVAPNTTTSTTAAPTTTTSTTAAPNTPTSTTAAPNTTTSTTAAPTTSTSTTAAPTTTTSTSVPTTEQPGSEESDKEDESDSSSSEEDPELSELMKRLEVKVKVKVKLSKNEKKHEHEHKVDF</sequence>
<evidence type="ECO:0000256" key="3">
    <source>
        <dbReference type="RuleBase" id="RU363034"/>
    </source>
</evidence>
<dbReference type="InterPro" id="IPR018114">
    <property type="entry name" value="TRYPSIN_HIS"/>
</dbReference>
<keyword evidence="8" id="KW-1185">Reference proteome</keyword>
<dbReference type="InterPro" id="IPR009003">
    <property type="entry name" value="Peptidase_S1_PA"/>
</dbReference>
<evidence type="ECO:0000256" key="1">
    <source>
        <dbReference type="ARBA" id="ARBA00023157"/>
    </source>
</evidence>
<evidence type="ECO:0000313" key="7">
    <source>
        <dbReference type="EMBL" id="CAK1590020.1"/>
    </source>
</evidence>
<feature type="domain" description="Peptidase S1" evidence="6">
    <location>
        <begin position="268"/>
        <end position="508"/>
    </location>
</feature>
<keyword evidence="3" id="KW-0720">Serine protease</keyword>
<dbReference type="InterPro" id="IPR001254">
    <property type="entry name" value="Trypsin_dom"/>
</dbReference>
<dbReference type="Gene3D" id="2.40.10.10">
    <property type="entry name" value="Trypsin-like serine proteases"/>
    <property type="match status" value="2"/>
</dbReference>
<dbReference type="SUPFAM" id="SSF50494">
    <property type="entry name" value="Trypsin-like serine proteases"/>
    <property type="match status" value="2"/>
</dbReference>
<proteinExistence type="inferred from homology"/>
<keyword evidence="5" id="KW-0732">Signal</keyword>
<dbReference type="PRINTS" id="PR00722">
    <property type="entry name" value="CHYMOTRYPSIN"/>
</dbReference>
<dbReference type="InterPro" id="IPR001314">
    <property type="entry name" value="Peptidase_S1A"/>
</dbReference>
<feature type="chain" id="PRO_5043370776" description="Peptidase S1 domain-containing protein" evidence="5">
    <location>
        <begin position="20"/>
        <end position="714"/>
    </location>
</feature>
<comment type="caution">
    <text evidence="7">The sequence shown here is derived from an EMBL/GenBank/DDBJ whole genome shotgun (WGS) entry which is preliminary data.</text>
</comment>
<dbReference type="AlphaFoldDB" id="A0AAV1L5E8"/>
<feature type="compositionally biased region" description="Acidic residues" evidence="4">
    <location>
        <begin position="661"/>
        <end position="682"/>
    </location>
</feature>
<dbReference type="PROSITE" id="PS50240">
    <property type="entry name" value="TRYPSIN_DOM"/>
    <property type="match status" value="2"/>
</dbReference>
<feature type="signal peptide" evidence="5">
    <location>
        <begin position="1"/>
        <end position="19"/>
    </location>
</feature>
<accession>A0AAV1L5E8</accession>
<reference evidence="7 8" key="1">
    <citation type="submission" date="2023-11" db="EMBL/GenBank/DDBJ databases">
        <authorList>
            <person name="Hedman E."/>
            <person name="Englund M."/>
            <person name="Stromberg M."/>
            <person name="Nyberg Akerstrom W."/>
            <person name="Nylinder S."/>
            <person name="Jareborg N."/>
            <person name="Kallberg Y."/>
            <person name="Kronander E."/>
        </authorList>
    </citation>
    <scope>NUCLEOTIDE SEQUENCE [LARGE SCALE GENOMIC DNA]</scope>
</reference>
<dbReference type="InterPro" id="IPR043504">
    <property type="entry name" value="Peptidase_S1_PA_chymotrypsin"/>
</dbReference>
<protein>
    <recommendedName>
        <fullName evidence="6">Peptidase S1 domain-containing protein</fullName>
    </recommendedName>
</protein>
<dbReference type="EMBL" id="CAVLGL010000085">
    <property type="protein sequence ID" value="CAK1590020.1"/>
    <property type="molecule type" value="Genomic_DNA"/>
</dbReference>
<dbReference type="PROSITE" id="PS00135">
    <property type="entry name" value="TRYPSIN_SER"/>
    <property type="match status" value="1"/>
</dbReference>
<dbReference type="InterPro" id="IPR051487">
    <property type="entry name" value="Ser/Thr_Proteases_Immune/Dev"/>
</dbReference>
<evidence type="ECO:0000256" key="2">
    <source>
        <dbReference type="ARBA" id="ARBA00024195"/>
    </source>
</evidence>
<dbReference type="PROSITE" id="PS00134">
    <property type="entry name" value="TRYPSIN_HIS"/>
    <property type="match status" value="1"/>
</dbReference>
<dbReference type="InterPro" id="IPR033116">
    <property type="entry name" value="TRYPSIN_SER"/>
</dbReference>
<comment type="similarity">
    <text evidence="2">Belongs to the peptidase S1 family. CLIP subfamily.</text>
</comment>
<dbReference type="SMART" id="SM00020">
    <property type="entry name" value="Tryp_SPc"/>
    <property type="match status" value="2"/>
</dbReference>
<feature type="domain" description="Peptidase S1" evidence="6">
    <location>
        <begin position="39"/>
        <end position="268"/>
    </location>
</feature>
<dbReference type="CDD" id="cd00190">
    <property type="entry name" value="Tryp_SPc"/>
    <property type="match status" value="2"/>
</dbReference>
<organism evidence="7 8">
    <name type="scientific">Parnassius mnemosyne</name>
    <name type="common">clouded apollo</name>
    <dbReference type="NCBI Taxonomy" id="213953"/>
    <lineage>
        <taxon>Eukaryota</taxon>
        <taxon>Metazoa</taxon>
        <taxon>Ecdysozoa</taxon>
        <taxon>Arthropoda</taxon>
        <taxon>Hexapoda</taxon>
        <taxon>Insecta</taxon>
        <taxon>Pterygota</taxon>
        <taxon>Neoptera</taxon>
        <taxon>Endopterygota</taxon>
        <taxon>Lepidoptera</taxon>
        <taxon>Glossata</taxon>
        <taxon>Ditrysia</taxon>
        <taxon>Papilionoidea</taxon>
        <taxon>Papilionidae</taxon>
        <taxon>Parnassiinae</taxon>
        <taxon>Parnassini</taxon>
        <taxon>Parnassius</taxon>
        <taxon>Driopa</taxon>
    </lineage>
</organism>
<gene>
    <name evidence="7" type="ORF">PARMNEM_LOCUS10441</name>
</gene>
<keyword evidence="1" id="KW-1015">Disulfide bond</keyword>
<evidence type="ECO:0000259" key="6">
    <source>
        <dbReference type="PROSITE" id="PS50240"/>
    </source>
</evidence>
<evidence type="ECO:0000313" key="8">
    <source>
        <dbReference type="Proteomes" id="UP001314205"/>
    </source>
</evidence>
<dbReference type="GO" id="GO:0006508">
    <property type="term" value="P:proteolysis"/>
    <property type="evidence" value="ECO:0007669"/>
    <property type="project" value="UniProtKB-KW"/>
</dbReference>
<feature type="compositionally biased region" description="Low complexity" evidence="4">
    <location>
        <begin position="522"/>
        <end position="657"/>
    </location>
</feature>
<name>A0AAV1L5E8_9NEOP</name>